<evidence type="ECO:0000256" key="5">
    <source>
        <dbReference type="HAMAP-Rule" id="MF_02034"/>
    </source>
</evidence>
<keyword evidence="2 5" id="KW-0547">Nucleotide-binding</keyword>
<organism evidence="7 8">
    <name type="scientific">Glycomyces paridis</name>
    <dbReference type="NCBI Taxonomy" id="2126555"/>
    <lineage>
        <taxon>Bacteria</taxon>
        <taxon>Bacillati</taxon>
        <taxon>Actinomycetota</taxon>
        <taxon>Actinomycetes</taxon>
        <taxon>Glycomycetales</taxon>
        <taxon>Glycomycetaceae</taxon>
        <taxon>Glycomyces</taxon>
    </lineage>
</organism>
<comment type="pathway">
    <text evidence="5">Amino-acid biosynthesis; ergothioneine biosynthesis.</text>
</comment>
<evidence type="ECO:0000256" key="3">
    <source>
        <dbReference type="ARBA" id="ARBA00022840"/>
    </source>
</evidence>
<dbReference type="Gene3D" id="3.30.590.20">
    <property type="match status" value="1"/>
</dbReference>
<dbReference type="UniPathway" id="UPA01014"/>
<dbReference type="Pfam" id="PF04107">
    <property type="entry name" value="GCS2"/>
    <property type="match status" value="1"/>
</dbReference>
<gene>
    <name evidence="5 7" type="primary">egtA</name>
    <name evidence="7" type="ORF">E9998_18145</name>
</gene>
<protein>
    <recommendedName>
        <fullName evidence="5">Glutamate--cysteine ligase EgtA</fullName>
        <ecNumber evidence="5">6.3.2.2</ecNumber>
    </recommendedName>
    <alternativeName>
        <fullName evidence="5">Gamma-glutamylcysteine synthase</fullName>
        <shortName evidence="5">GCS</shortName>
        <shortName evidence="5">Gamma-ECS</shortName>
    </alternativeName>
</protein>
<dbReference type="GO" id="GO:0004357">
    <property type="term" value="F:glutamate-cysteine ligase activity"/>
    <property type="evidence" value="ECO:0007669"/>
    <property type="project" value="UniProtKB-UniRule"/>
</dbReference>
<sequence length="413" mass="44515">MSDASLRDRAQAPPLTEAAAAERVAATAFGPSGPALVGAEVEWLVTSTADRRRRADPESLKAVLGVRDALPRCTRLTFEPGGALELSTPPLAGVRACFDALEADRARVGAALGDEGYELLGLGLDPVRLPRRVLRDQRYQAMEELFDQDGRAGRWMMANTASVQVCLDTGRDGPGPAGIAARWVLAHRLAPVLIAAFANSPLRRGAPSLWRSTRQHVWTAIDPTRARPVPHAHDPGRDPREDWARYALDARVMALRGPGRWTVPRGLTFRGWLRSATLRPPTADDLDYHLTTLFPPVRPRGAYLELRMIDAQPGPDWIVPVAVAAALFDDPAANAAAHEALEPLWRNATPGDLYLRAATAALLDAPIAAAARACFEGARAAQTDPAVAEAVDRFTESFVARGRTRADELVTGG</sequence>
<keyword evidence="1 5" id="KW-0436">Ligase</keyword>
<keyword evidence="3 5" id="KW-0067">ATP-binding</keyword>
<evidence type="ECO:0000256" key="2">
    <source>
        <dbReference type="ARBA" id="ARBA00022741"/>
    </source>
</evidence>
<evidence type="ECO:0000256" key="1">
    <source>
        <dbReference type="ARBA" id="ARBA00022598"/>
    </source>
</evidence>
<dbReference type="NCBIfam" id="TIGR03444">
    <property type="entry name" value="EgtA_Cys_ligase"/>
    <property type="match status" value="1"/>
</dbReference>
<dbReference type="PANTHER" id="PTHR34378:SF1">
    <property type="entry name" value="GLUTAMATE--CYSTEINE LIGASE, CHLOROPLASTIC"/>
    <property type="match status" value="1"/>
</dbReference>
<evidence type="ECO:0000256" key="4">
    <source>
        <dbReference type="ARBA" id="ARBA00048819"/>
    </source>
</evidence>
<evidence type="ECO:0000256" key="6">
    <source>
        <dbReference type="PIRNR" id="PIRNR017901"/>
    </source>
</evidence>
<dbReference type="AlphaFoldDB" id="A0A4S8PBF6"/>
<name>A0A4S8PBF6_9ACTN</name>
<dbReference type="InterPro" id="IPR035434">
    <property type="entry name" value="GCL_bact_plant"/>
</dbReference>
<accession>A0A4S8PBF6</accession>
<proteinExistence type="inferred from homology"/>
<dbReference type="EMBL" id="STGX01000014">
    <property type="protein sequence ID" value="THV26482.1"/>
    <property type="molecule type" value="Genomic_DNA"/>
</dbReference>
<dbReference type="EC" id="6.3.2.2" evidence="5"/>
<comment type="caution">
    <text evidence="7">The sequence shown here is derived from an EMBL/GenBank/DDBJ whole genome shotgun (WGS) entry which is preliminary data.</text>
</comment>
<comment type="similarity">
    <text evidence="5 6">Belongs to the glutamate--cysteine ligase type 2 family. EgtA subfamily.</text>
</comment>
<dbReference type="RefSeq" id="WP_136531111.1">
    <property type="nucleotide sequence ID" value="NZ_STGX01000014.1"/>
</dbReference>
<dbReference type="GO" id="GO:0005524">
    <property type="term" value="F:ATP binding"/>
    <property type="evidence" value="ECO:0007669"/>
    <property type="project" value="UniProtKB-UniRule"/>
</dbReference>
<dbReference type="GO" id="GO:0052699">
    <property type="term" value="P:ergothioneine biosynthetic process"/>
    <property type="evidence" value="ECO:0007669"/>
    <property type="project" value="UniProtKB-UniRule"/>
</dbReference>
<keyword evidence="8" id="KW-1185">Reference proteome</keyword>
<comment type="catalytic activity">
    <reaction evidence="4 5 6">
        <text>L-cysteine + L-glutamate + ATP = gamma-L-glutamyl-L-cysteine + ADP + phosphate + H(+)</text>
        <dbReference type="Rhea" id="RHEA:13285"/>
        <dbReference type="ChEBI" id="CHEBI:15378"/>
        <dbReference type="ChEBI" id="CHEBI:29985"/>
        <dbReference type="ChEBI" id="CHEBI:30616"/>
        <dbReference type="ChEBI" id="CHEBI:35235"/>
        <dbReference type="ChEBI" id="CHEBI:43474"/>
        <dbReference type="ChEBI" id="CHEBI:58173"/>
        <dbReference type="ChEBI" id="CHEBI:456216"/>
        <dbReference type="EC" id="6.3.2.2"/>
    </reaction>
</comment>
<dbReference type="InterPro" id="IPR017809">
    <property type="entry name" value="EgtA_Actinobacteria"/>
</dbReference>
<dbReference type="HAMAP" id="MF_02034">
    <property type="entry name" value="EgtA"/>
    <property type="match status" value="1"/>
</dbReference>
<dbReference type="OrthoDB" id="9780152at2"/>
<comment type="function">
    <text evidence="5">Catalyzes the synthesis of gamma-glutamylcysteine (gamma-GC). This compound is used as substrate for the biosynthesis of the low-molecular thiol compound ergothioneine.</text>
</comment>
<dbReference type="Proteomes" id="UP000305792">
    <property type="component" value="Unassembled WGS sequence"/>
</dbReference>
<dbReference type="InterPro" id="IPR014746">
    <property type="entry name" value="Gln_synth/guanido_kin_cat_dom"/>
</dbReference>
<dbReference type="SUPFAM" id="SSF55931">
    <property type="entry name" value="Glutamine synthetase/guanido kinase"/>
    <property type="match status" value="1"/>
</dbReference>
<dbReference type="PANTHER" id="PTHR34378">
    <property type="entry name" value="GLUTAMATE--CYSTEINE LIGASE, CHLOROPLASTIC"/>
    <property type="match status" value="1"/>
</dbReference>
<reference evidence="7 8" key="1">
    <citation type="journal article" date="2018" name="Int. J. Syst. Evol. Microbiol.">
        <title>Glycomyces paridis sp. nov., isolated from the medicinal plant Paris polyphylla.</title>
        <authorList>
            <person name="Fang X.M."/>
            <person name="Bai J.L."/>
            <person name="Su J."/>
            <person name="Zhao L.L."/>
            <person name="Liu H.Y."/>
            <person name="Ma B.P."/>
            <person name="Zhang Y.Q."/>
            <person name="Yu L.Y."/>
        </authorList>
    </citation>
    <scope>NUCLEOTIDE SEQUENCE [LARGE SCALE GENOMIC DNA]</scope>
    <source>
        <strain evidence="7 8">CPCC 204357</strain>
    </source>
</reference>
<evidence type="ECO:0000313" key="8">
    <source>
        <dbReference type="Proteomes" id="UP000305792"/>
    </source>
</evidence>
<dbReference type="GO" id="GO:0006750">
    <property type="term" value="P:glutathione biosynthetic process"/>
    <property type="evidence" value="ECO:0007669"/>
    <property type="project" value="UniProtKB-UniRule"/>
</dbReference>
<dbReference type="InterPro" id="IPR006336">
    <property type="entry name" value="GCS2"/>
</dbReference>
<dbReference type="PIRSF" id="PIRSF017901">
    <property type="entry name" value="GCL"/>
    <property type="match status" value="1"/>
</dbReference>
<evidence type="ECO:0000313" key="7">
    <source>
        <dbReference type="EMBL" id="THV26482.1"/>
    </source>
</evidence>